<evidence type="ECO:0000256" key="1">
    <source>
        <dbReference type="ARBA" id="ARBA00004141"/>
    </source>
</evidence>
<dbReference type="PANTHER" id="PTHR31794:SF2">
    <property type="entry name" value="AUXIN EFFLUX TRANSPORTER FAMILY PROTEIN (EUROFUNG)"/>
    <property type="match status" value="1"/>
</dbReference>
<evidence type="ECO:0000313" key="6">
    <source>
        <dbReference type="EMBL" id="KAK9721792.1"/>
    </source>
</evidence>
<feature type="transmembrane region" description="Helical" evidence="5">
    <location>
        <begin position="292"/>
        <end position="312"/>
    </location>
</feature>
<comment type="subcellular location">
    <subcellularLocation>
        <location evidence="1">Membrane</location>
        <topology evidence="1">Multi-pass membrane protein</topology>
    </subcellularLocation>
</comment>
<evidence type="ECO:0000256" key="3">
    <source>
        <dbReference type="ARBA" id="ARBA00022989"/>
    </source>
</evidence>
<feature type="transmembrane region" description="Helical" evidence="5">
    <location>
        <begin position="249"/>
        <end position="272"/>
    </location>
</feature>
<evidence type="ECO:0000256" key="4">
    <source>
        <dbReference type="ARBA" id="ARBA00023136"/>
    </source>
</evidence>
<reference evidence="6 7" key="1">
    <citation type="submission" date="2023-04" db="EMBL/GenBank/DDBJ databases">
        <title>Genome of Basidiobolus ranarum AG-B5.</title>
        <authorList>
            <person name="Stajich J.E."/>
            <person name="Carter-House D."/>
            <person name="Gryganskyi A."/>
        </authorList>
    </citation>
    <scope>NUCLEOTIDE SEQUENCE [LARGE SCALE GENOMIC DNA]</scope>
    <source>
        <strain evidence="6 7">AG-B5</strain>
    </source>
</reference>
<keyword evidence="4 5" id="KW-0472">Membrane</keyword>
<evidence type="ECO:0008006" key="8">
    <source>
        <dbReference type="Google" id="ProtNLM"/>
    </source>
</evidence>
<feature type="transmembrane region" description="Helical" evidence="5">
    <location>
        <begin position="6"/>
        <end position="27"/>
    </location>
</feature>
<organism evidence="6 7">
    <name type="scientific">Basidiobolus ranarum</name>
    <dbReference type="NCBI Taxonomy" id="34480"/>
    <lineage>
        <taxon>Eukaryota</taxon>
        <taxon>Fungi</taxon>
        <taxon>Fungi incertae sedis</taxon>
        <taxon>Zoopagomycota</taxon>
        <taxon>Entomophthoromycotina</taxon>
        <taxon>Basidiobolomycetes</taxon>
        <taxon>Basidiobolales</taxon>
        <taxon>Basidiobolaceae</taxon>
        <taxon>Basidiobolus</taxon>
    </lineage>
</organism>
<dbReference type="Proteomes" id="UP001479436">
    <property type="component" value="Unassembled WGS sequence"/>
</dbReference>
<feature type="transmembrane region" description="Helical" evidence="5">
    <location>
        <begin position="116"/>
        <end position="135"/>
    </location>
</feature>
<protein>
    <recommendedName>
        <fullName evidence="8">Auxin efflux carrier</fullName>
    </recommendedName>
</protein>
<feature type="transmembrane region" description="Helical" evidence="5">
    <location>
        <begin position="333"/>
        <end position="353"/>
    </location>
</feature>
<gene>
    <name evidence="6" type="ORF">K7432_003152</name>
</gene>
<accession>A0ABR2W722</accession>
<keyword evidence="7" id="KW-1185">Reference proteome</keyword>
<evidence type="ECO:0000256" key="2">
    <source>
        <dbReference type="ARBA" id="ARBA00022692"/>
    </source>
</evidence>
<proteinExistence type="predicted"/>
<dbReference type="InterPro" id="IPR004776">
    <property type="entry name" value="Mem_transp_PIN-like"/>
</dbReference>
<dbReference type="Pfam" id="PF03547">
    <property type="entry name" value="Mem_trans"/>
    <property type="match status" value="1"/>
</dbReference>
<feature type="transmembrane region" description="Helical" evidence="5">
    <location>
        <begin position="359"/>
        <end position="382"/>
    </location>
</feature>
<dbReference type="EMBL" id="JASJQH010006968">
    <property type="protein sequence ID" value="KAK9721792.1"/>
    <property type="molecule type" value="Genomic_DNA"/>
</dbReference>
<feature type="transmembrane region" description="Helical" evidence="5">
    <location>
        <begin position="73"/>
        <end position="95"/>
    </location>
</feature>
<feature type="transmembrane region" description="Helical" evidence="5">
    <location>
        <begin position="147"/>
        <end position="167"/>
    </location>
</feature>
<comment type="caution">
    <text evidence="6">The sequence shown here is derived from an EMBL/GenBank/DDBJ whole genome shotgun (WGS) entry which is preliminary data.</text>
</comment>
<keyword evidence="3 5" id="KW-1133">Transmembrane helix</keyword>
<sequence length="419" mass="45878">MEVIQLIKASGEAILQIAITCGIGIYLSKTGILTNSLQKSISNLNLNFLTPCLLFSNVASAVSPRAFLTFWPIPAYSLIFIIISAFVSKSCAFFFRFNENQARFSMAASMFSNTNSLPIPLIQSIASSAAVKMLFKDDEDTPENFQVRGISYIVLFAILGNFLRFSYGLKLLTKDDSVTTLPIEQTQYKKQDRPPSVLSDYGSSYGDSQFGGDKNPYEYAPEEAGLLSYILVTIPSGIQNWMNKIKKCYVSLCKVFNPPLCATFLGLLVGLIPCLKSLLFGSSPALRPVMRAIDACGNASIPLILLCLGAQLHGLSGHTEYKKVISAIVIQRMLLMPIIVISVVLLTHGFFSLGSDPAFVLVMMLLGSGPTAVNLMSICQAVGSYEKEMAQLLFYSYLFAAPALTLWVVVYLWVVGQIF</sequence>
<dbReference type="PANTHER" id="PTHR31794">
    <property type="entry name" value="AUXIN EFFLUX TRANSPORTER FAMILY PROTEIN (EUROFUNG)"/>
    <property type="match status" value="1"/>
</dbReference>
<evidence type="ECO:0000256" key="5">
    <source>
        <dbReference type="SAM" id="Phobius"/>
    </source>
</evidence>
<evidence type="ECO:0000313" key="7">
    <source>
        <dbReference type="Proteomes" id="UP001479436"/>
    </source>
</evidence>
<name>A0ABR2W722_9FUNG</name>
<feature type="transmembrane region" description="Helical" evidence="5">
    <location>
        <begin position="48"/>
        <end position="67"/>
    </location>
</feature>
<feature type="transmembrane region" description="Helical" evidence="5">
    <location>
        <begin position="394"/>
        <end position="414"/>
    </location>
</feature>
<keyword evidence="2 5" id="KW-0812">Transmembrane</keyword>